<dbReference type="Proteomes" id="UP000509241">
    <property type="component" value="Chromosome"/>
</dbReference>
<dbReference type="EMBL" id="CP058601">
    <property type="protein sequence ID" value="QLG48725.1"/>
    <property type="molecule type" value="Genomic_DNA"/>
</dbReference>
<keyword evidence="2 3" id="KW-0378">Hydrolase</keyword>
<evidence type="ECO:0000256" key="2">
    <source>
        <dbReference type="ARBA" id="ARBA00022801"/>
    </source>
</evidence>
<dbReference type="OrthoDB" id="27736at2157"/>
<dbReference type="GO" id="GO:0016787">
    <property type="term" value="F:hydrolase activity"/>
    <property type="evidence" value="ECO:0007669"/>
    <property type="project" value="UniProtKB-KW"/>
</dbReference>
<dbReference type="SFLD" id="SFLDS00003">
    <property type="entry name" value="Haloacid_Dehalogenase"/>
    <property type="match status" value="1"/>
</dbReference>
<dbReference type="GeneID" id="56033150"/>
<dbReference type="PRINTS" id="PR00413">
    <property type="entry name" value="HADHALOGNASE"/>
</dbReference>
<organism evidence="3 4">
    <name type="scientific">Natrinema halophilum</name>
    <dbReference type="NCBI Taxonomy" id="1699371"/>
    <lineage>
        <taxon>Archaea</taxon>
        <taxon>Methanobacteriati</taxon>
        <taxon>Methanobacteriota</taxon>
        <taxon>Stenosarchaea group</taxon>
        <taxon>Halobacteria</taxon>
        <taxon>Halobacteriales</taxon>
        <taxon>Natrialbaceae</taxon>
        <taxon>Natrinema</taxon>
    </lineage>
</organism>
<comment type="similarity">
    <text evidence="1">Belongs to the HAD-like hydrolase superfamily.</text>
</comment>
<evidence type="ECO:0000313" key="4">
    <source>
        <dbReference type="Proteomes" id="UP000509241"/>
    </source>
</evidence>
<dbReference type="RefSeq" id="WP_179260462.1">
    <property type="nucleotide sequence ID" value="NZ_CP058601.1"/>
</dbReference>
<dbReference type="NCBIfam" id="TIGR01549">
    <property type="entry name" value="HAD-SF-IA-v1"/>
    <property type="match status" value="1"/>
</dbReference>
<protein>
    <submittedName>
        <fullName evidence="3">HAD family hydrolase</fullName>
    </submittedName>
</protein>
<dbReference type="KEGG" id="haly:HYG82_07625"/>
<dbReference type="Pfam" id="PF00702">
    <property type="entry name" value="Hydrolase"/>
    <property type="match status" value="1"/>
</dbReference>
<sequence length="243" mass="26672">MGKDVTADVSADTTITEWEAVFWDIGGVILPLDDVQAAHAAFVEDLIERHDVDTTVEEAIDTWRTTVGNHFRKRDGTEFRSARDGYHRGIESIVGETVSRDEWKPRFDEIVRSSIEPIPGAPETIERLAERELHVGIISDVDDAEGRRILEQFGVASHFDSITTSEEVGRTKPDPAIFETALDKAGVSPGRSLMIGDRYAHDVEGAANMGMHGVAFGADDGPAVSYRIETPEDVLDIVDAPDN</sequence>
<accession>A0A7D5L3B4</accession>
<dbReference type="Gene3D" id="3.40.50.1000">
    <property type="entry name" value="HAD superfamily/HAD-like"/>
    <property type="match status" value="1"/>
</dbReference>
<dbReference type="PANTHER" id="PTHR43316">
    <property type="entry name" value="HYDROLASE, HALOACID DELAHOGENASE-RELATED"/>
    <property type="match status" value="1"/>
</dbReference>
<keyword evidence="4" id="KW-1185">Reference proteome</keyword>
<dbReference type="NCBIfam" id="TIGR01509">
    <property type="entry name" value="HAD-SF-IA-v3"/>
    <property type="match status" value="1"/>
</dbReference>
<dbReference type="PANTHER" id="PTHR43316:SF3">
    <property type="entry name" value="HALOACID DEHALOGENASE, TYPE II (AFU_ORTHOLOGUE AFUA_2G07750)-RELATED"/>
    <property type="match status" value="1"/>
</dbReference>
<dbReference type="SFLD" id="SFLDG01129">
    <property type="entry name" value="C1.5:_HAD__Beta-PGM__Phosphata"/>
    <property type="match status" value="1"/>
</dbReference>
<dbReference type="InterPro" id="IPR023198">
    <property type="entry name" value="PGP-like_dom2"/>
</dbReference>
<dbReference type="InterPro" id="IPR051540">
    <property type="entry name" value="S-2-haloacid_dehalogenase"/>
</dbReference>
<evidence type="ECO:0000313" key="3">
    <source>
        <dbReference type="EMBL" id="QLG48725.1"/>
    </source>
</evidence>
<dbReference type="SFLD" id="SFLDG01135">
    <property type="entry name" value="C1.5.6:_HAD__Beta-PGM__Phospha"/>
    <property type="match status" value="1"/>
</dbReference>
<name>A0A7D5L3B4_9EURY</name>
<evidence type="ECO:0000256" key="1">
    <source>
        <dbReference type="ARBA" id="ARBA00007958"/>
    </source>
</evidence>
<dbReference type="SUPFAM" id="SSF56784">
    <property type="entry name" value="HAD-like"/>
    <property type="match status" value="1"/>
</dbReference>
<dbReference type="AlphaFoldDB" id="A0A7D5L3B4"/>
<dbReference type="InterPro" id="IPR006439">
    <property type="entry name" value="HAD-SF_hydro_IA"/>
</dbReference>
<proteinExistence type="inferred from homology"/>
<dbReference type="InterPro" id="IPR036412">
    <property type="entry name" value="HAD-like_sf"/>
</dbReference>
<dbReference type="InterPro" id="IPR023214">
    <property type="entry name" value="HAD_sf"/>
</dbReference>
<dbReference type="Gene3D" id="1.10.150.240">
    <property type="entry name" value="Putative phosphatase, domain 2"/>
    <property type="match status" value="1"/>
</dbReference>
<gene>
    <name evidence="3" type="ORF">HYG82_07625</name>
</gene>
<reference evidence="3 4" key="1">
    <citation type="submission" date="2020-07" db="EMBL/GenBank/DDBJ databases">
        <authorList>
            <person name="Cui H."/>
        </authorList>
    </citation>
    <scope>NUCLEOTIDE SEQUENCE [LARGE SCALE GENOMIC DNA]</scope>
    <source>
        <strain evidence="3 4">YPL8</strain>
    </source>
</reference>